<keyword evidence="4" id="KW-1185">Reference proteome</keyword>
<dbReference type="Proteomes" id="UP000552587">
    <property type="component" value="Unassembled WGS sequence"/>
</dbReference>
<feature type="compositionally biased region" description="Basic and acidic residues" evidence="1">
    <location>
        <begin position="392"/>
        <end position="401"/>
    </location>
</feature>
<feature type="region of interest" description="Disordered" evidence="1">
    <location>
        <begin position="178"/>
        <end position="198"/>
    </location>
</feature>
<feature type="compositionally biased region" description="Basic and acidic residues" evidence="1">
    <location>
        <begin position="314"/>
        <end position="332"/>
    </location>
</feature>
<evidence type="ECO:0000256" key="1">
    <source>
        <dbReference type="SAM" id="MobiDB-lite"/>
    </source>
</evidence>
<reference evidence="3 4" key="1">
    <citation type="submission" date="2020-07" db="EMBL/GenBank/DDBJ databases">
        <authorList>
            <person name="Xu S."/>
            <person name="Li A."/>
        </authorList>
    </citation>
    <scope>NUCLEOTIDE SEQUENCE [LARGE SCALE GENOMIC DNA]</scope>
    <source>
        <strain evidence="3 4">SG-8</strain>
    </source>
</reference>
<dbReference type="EMBL" id="JACHTE010000003">
    <property type="protein sequence ID" value="MBB1087710.1"/>
    <property type="molecule type" value="Genomic_DNA"/>
</dbReference>
<feature type="compositionally biased region" description="Low complexity" evidence="1">
    <location>
        <begin position="469"/>
        <end position="483"/>
    </location>
</feature>
<evidence type="ECO:0000313" key="4">
    <source>
        <dbReference type="Proteomes" id="UP000552587"/>
    </source>
</evidence>
<protein>
    <submittedName>
        <fullName evidence="3">DUF3300 domain-containing protein</fullName>
    </submittedName>
</protein>
<dbReference type="AlphaFoldDB" id="A0A7W3U310"/>
<dbReference type="RefSeq" id="WP_182668506.1">
    <property type="nucleotide sequence ID" value="NZ_JACHTE010000003.1"/>
</dbReference>
<comment type="caution">
    <text evidence="3">The sequence shown here is derived from an EMBL/GenBank/DDBJ whole genome shotgun (WGS) entry which is preliminary data.</text>
</comment>
<keyword evidence="2" id="KW-0732">Signal</keyword>
<dbReference type="PANTHER" id="PTHR40269:SF1">
    <property type="entry name" value="OUTER MEMBRANE PROTEIN"/>
    <property type="match status" value="1"/>
</dbReference>
<feature type="compositionally biased region" description="Polar residues" evidence="1">
    <location>
        <begin position="550"/>
        <end position="562"/>
    </location>
</feature>
<feature type="region of interest" description="Disordered" evidence="1">
    <location>
        <begin position="22"/>
        <end position="49"/>
    </location>
</feature>
<dbReference type="PROSITE" id="PS51257">
    <property type="entry name" value="PROKAR_LIPOPROTEIN"/>
    <property type="match status" value="1"/>
</dbReference>
<name>A0A7W3U310_9GAMM</name>
<evidence type="ECO:0000313" key="3">
    <source>
        <dbReference type="EMBL" id="MBB1087710.1"/>
    </source>
</evidence>
<gene>
    <name evidence="3" type="ORF">H4F99_04325</name>
</gene>
<feature type="compositionally biased region" description="Low complexity" evidence="1">
    <location>
        <begin position="180"/>
        <end position="195"/>
    </location>
</feature>
<evidence type="ECO:0000256" key="2">
    <source>
        <dbReference type="SAM" id="SignalP"/>
    </source>
</evidence>
<organism evidence="3 4">
    <name type="scientific">Marilutibacter penaei</name>
    <dbReference type="NCBI Taxonomy" id="2759900"/>
    <lineage>
        <taxon>Bacteria</taxon>
        <taxon>Pseudomonadati</taxon>
        <taxon>Pseudomonadota</taxon>
        <taxon>Gammaproteobacteria</taxon>
        <taxon>Lysobacterales</taxon>
        <taxon>Lysobacteraceae</taxon>
        <taxon>Marilutibacter</taxon>
    </lineage>
</organism>
<dbReference type="PANTHER" id="PTHR40269">
    <property type="entry name" value="OUTER MEMBRANE PROTEIN-RELATED"/>
    <property type="match status" value="1"/>
</dbReference>
<feature type="region of interest" description="Disordered" evidence="1">
    <location>
        <begin position="311"/>
        <end position="574"/>
    </location>
</feature>
<feature type="compositionally biased region" description="Low complexity" evidence="1">
    <location>
        <begin position="533"/>
        <end position="548"/>
    </location>
</feature>
<sequence>MRVRLNVALAAVVLSVAGCAKESEPTPAPAAAPAAGTATEAGNPPDAAPAPAVFSPAELDQMVAPIALYSDPLLAQVLMAATYPGDVADAARWSEAHPDAQGDDAVRQVSDQPWDPSVQSLVAFPQALALLGQDPAWVQRLGDAFLAQPDAVMDAVQRLRHQAADAGNLASNEYQNVTTEPAPAAAPEPQAAPAAGSTTTVVQAAPAQDTIIIQPSDPEVVYVPTYNPTQVYGTWAYPSYPPTYYPPPSRYYAPGSALVNGMMWGVGVAITDSLWGDFNWGHDDIDIDINRYNNFDFDRDIEIGNNNRWQHNSLHRDGVPYRDQASRERYGRQLDNPASRDAFRGDTANRTAERERARQSLQSHGVQAPARSNQEARARAQDAARAGGLAGADRDAARARAGEVAQQARNNPQARERAQAAAANHPQARDRAQSAAANHPQARDRAQSAAANHPQARDRAQSAAANHPQARQQAHSAAQQARANPEQARQKAAQRANKPTTNTQARQAAQQAHRSQAAPRNNAFSGASRPSTSQAHAARGQASRAHAAQPRSTQARQVNRQPRPQGHAQRGGRR</sequence>
<feature type="compositionally biased region" description="Low complexity" evidence="1">
    <location>
        <begin position="402"/>
        <end position="426"/>
    </location>
</feature>
<feature type="compositionally biased region" description="Low complexity" evidence="1">
    <location>
        <begin position="29"/>
        <end position="49"/>
    </location>
</feature>
<accession>A0A7W3U310</accession>
<feature type="chain" id="PRO_5031378641" evidence="2">
    <location>
        <begin position="21"/>
        <end position="574"/>
    </location>
</feature>
<dbReference type="Pfam" id="PF11737">
    <property type="entry name" value="DUF3300"/>
    <property type="match status" value="1"/>
</dbReference>
<feature type="compositionally biased region" description="Polar residues" evidence="1">
    <location>
        <begin position="522"/>
        <end position="532"/>
    </location>
</feature>
<proteinExistence type="predicted"/>
<feature type="compositionally biased region" description="Polar residues" evidence="1">
    <location>
        <begin position="359"/>
        <end position="373"/>
    </location>
</feature>
<feature type="signal peptide" evidence="2">
    <location>
        <begin position="1"/>
        <end position="20"/>
    </location>
</feature>
<dbReference type="InterPro" id="IPR021728">
    <property type="entry name" value="DUF3300"/>
</dbReference>
<feature type="compositionally biased region" description="Low complexity" evidence="1">
    <location>
        <begin position="504"/>
        <end position="518"/>
    </location>
</feature>